<dbReference type="Gene3D" id="3.80.10.10">
    <property type="entry name" value="Ribonuclease Inhibitor"/>
    <property type="match status" value="1"/>
</dbReference>
<name>A0A165T478_9APHY</name>
<evidence type="ECO:0000256" key="1">
    <source>
        <dbReference type="SAM" id="MobiDB-lite"/>
    </source>
</evidence>
<evidence type="ECO:0000313" key="2">
    <source>
        <dbReference type="EMBL" id="KZT72909.1"/>
    </source>
</evidence>
<protein>
    <recommendedName>
        <fullName evidence="4">F-box domain-containing protein</fullName>
    </recommendedName>
</protein>
<feature type="region of interest" description="Disordered" evidence="1">
    <location>
        <begin position="542"/>
        <end position="565"/>
    </location>
</feature>
<dbReference type="EMBL" id="KV429039">
    <property type="protein sequence ID" value="KZT72909.1"/>
    <property type="molecule type" value="Genomic_DNA"/>
</dbReference>
<organism evidence="2 3">
    <name type="scientific">Daedalea quercina L-15889</name>
    <dbReference type="NCBI Taxonomy" id="1314783"/>
    <lineage>
        <taxon>Eukaryota</taxon>
        <taxon>Fungi</taxon>
        <taxon>Dikarya</taxon>
        <taxon>Basidiomycota</taxon>
        <taxon>Agaricomycotina</taxon>
        <taxon>Agaricomycetes</taxon>
        <taxon>Polyporales</taxon>
        <taxon>Fomitopsis</taxon>
    </lineage>
</organism>
<dbReference type="OrthoDB" id="3222238at2759"/>
<dbReference type="AlphaFoldDB" id="A0A165T478"/>
<dbReference type="SUPFAM" id="SSF52047">
    <property type="entry name" value="RNI-like"/>
    <property type="match status" value="1"/>
</dbReference>
<evidence type="ECO:0000313" key="3">
    <source>
        <dbReference type="Proteomes" id="UP000076727"/>
    </source>
</evidence>
<sequence length="565" mass="62707">MQLRLIENDDVLHEVFKFLDPSATEPPPRVGASEHEISCRSALARSARASRVLSEHALSVLWRKIEGMLDIFSILPPFGKIPQEVDPAVDGDLDDIGAPPRGKGLWSFSGPIAAKDWQRYQQYAQRVRVLSLAWTPRKIDPSVFSEISRLSNGGPLFPGLTELDIQTYDPFEAIPSSLISPTLRKLFVTDLGSVLDGDDDDDLGMRPPESPLADLVRVAFLKARVLEEVSLTGSNVGPMENLQPMAECSRLRRVSVVDLAPDARLLHGWSCIDSLGDLTLEVHDDNPVITQPLEFARLHCLTARGNLKHLGDLFAQLSAPSLGYLRMEVQQLPGHGREQLPECLAAVSARFGSTLRQFHLASSGDRSGGGERWPEQPLVDLIRPLLDMHLLQTVWITPPRWWSITFSDEAVHDIAVAWPRLVSLQIYLLNACSSATWESLVELASACPRLKTLALPHIDLRTFVPPIADKQPAMPHPLEVLTLDYSFGHNQVDDSHRFAQFLDRTFPNLDLETSVVRRVDIPGGQRNPLGREVMELLRSFQQARGRKASQSGKHAMVSSPTAQTV</sequence>
<dbReference type="STRING" id="1314783.A0A165T478"/>
<dbReference type="Proteomes" id="UP000076727">
    <property type="component" value="Unassembled WGS sequence"/>
</dbReference>
<dbReference type="InterPro" id="IPR032675">
    <property type="entry name" value="LRR_dom_sf"/>
</dbReference>
<keyword evidence="3" id="KW-1185">Reference proteome</keyword>
<gene>
    <name evidence="2" type="ORF">DAEQUDRAFT_722542</name>
</gene>
<proteinExistence type="predicted"/>
<evidence type="ECO:0008006" key="4">
    <source>
        <dbReference type="Google" id="ProtNLM"/>
    </source>
</evidence>
<feature type="compositionally biased region" description="Polar residues" evidence="1">
    <location>
        <begin position="548"/>
        <end position="565"/>
    </location>
</feature>
<reference evidence="2 3" key="1">
    <citation type="journal article" date="2016" name="Mol. Biol. Evol.">
        <title>Comparative Genomics of Early-Diverging Mushroom-Forming Fungi Provides Insights into the Origins of Lignocellulose Decay Capabilities.</title>
        <authorList>
            <person name="Nagy L.G."/>
            <person name="Riley R."/>
            <person name="Tritt A."/>
            <person name="Adam C."/>
            <person name="Daum C."/>
            <person name="Floudas D."/>
            <person name="Sun H."/>
            <person name="Yadav J.S."/>
            <person name="Pangilinan J."/>
            <person name="Larsson K.H."/>
            <person name="Matsuura K."/>
            <person name="Barry K."/>
            <person name="Labutti K."/>
            <person name="Kuo R."/>
            <person name="Ohm R.A."/>
            <person name="Bhattacharya S.S."/>
            <person name="Shirouzu T."/>
            <person name="Yoshinaga Y."/>
            <person name="Martin F.M."/>
            <person name="Grigoriev I.V."/>
            <person name="Hibbett D.S."/>
        </authorList>
    </citation>
    <scope>NUCLEOTIDE SEQUENCE [LARGE SCALE GENOMIC DNA]</scope>
    <source>
        <strain evidence="2 3">L-15889</strain>
    </source>
</reference>
<accession>A0A165T478</accession>